<organism evidence="2 3">
    <name type="scientific">Nocardia vermiculata</name>
    <dbReference type="NCBI Taxonomy" id="257274"/>
    <lineage>
        <taxon>Bacteria</taxon>
        <taxon>Bacillati</taxon>
        <taxon>Actinomycetota</taxon>
        <taxon>Actinomycetes</taxon>
        <taxon>Mycobacteriales</taxon>
        <taxon>Nocardiaceae</taxon>
        <taxon>Nocardia</taxon>
    </lineage>
</organism>
<dbReference type="EMBL" id="JAAXOP010000005">
    <property type="protein sequence ID" value="NKY50837.1"/>
    <property type="molecule type" value="Genomic_DNA"/>
</dbReference>
<accession>A0A846XW23</accession>
<dbReference type="RefSeq" id="WP_067880345.1">
    <property type="nucleotide sequence ID" value="NZ_JAAXOP010000005.1"/>
</dbReference>
<protein>
    <recommendedName>
        <fullName evidence="4">Secreted protein</fullName>
    </recommendedName>
</protein>
<reference evidence="2 3" key="1">
    <citation type="submission" date="2020-04" db="EMBL/GenBank/DDBJ databases">
        <title>MicrobeNet Type strains.</title>
        <authorList>
            <person name="Nicholson A.C."/>
        </authorList>
    </citation>
    <scope>NUCLEOTIDE SEQUENCE [LARGE SCALE GENOMIC DNA]</scope>
    <source>
        <strain evidence="2 3">JCM 12354</strain>
    </source>
</reference>
<evidence type="ECO:0000313" key="3">
    <source>
        <dbReference type="Proteomes" id="UP000565711"/>
    </source>
</evidence>
<gene>
    <name evidence="2" type="ORF">HGA08_11495</name>
</gene>
<evidence type="ECO:0000256" key="1">
    <source>
        <dbReference type="SAM" id="SignalP"/>
    </source>
</evidence>
<keyword evidence="3" id="KW-1185">Reference proteome</keyword>
<name>A0A846XW23_9NOCA</name>
<dbReference type="Proteomes" id="UP000565711">
    <property type="component" value="Unassembled WGS sequence"/>
</dbReference>
<evidence type="ECO:0000313" key="2">
    <source>
        <dbReference type="EMBL" id="NKY50837.1"/>
    </source>
</evidence>
<evidence type="ECO:0008006" key="4">
    <source>
        <dbReference type="Google" id="ProtNLM"/>
    </source>
</evidence>
<feature type="signal peptide" evidence="1">
    <location>
        <begin position="1"/>
        <end position="26"/>
    </location>
</feature>
<feature type="chain" id="PRO_5032722142" description="Secreted protein" evidence="1">
    <location>
        <begin position="27"/>
        <end position="90"/>
    </location>
</feature>
<sequence length="90" mass="8589">MRIITTGIAAAAVAAATVVGAGAASAADDPGLQAPDEIITIDINLLGCSLGAGLGAELIPTLSSEGNGSNIGLNSGFASRLRAAGCLPGR</sequence>
<comment type="caution">
    <text evidence="2">The sequence shown here is derived from an EMBL/GenBank/DDBJ whole genome shotgun (WGS) entry which is preliminary data.</text>
</comment>
<dbReference type="AlphaFoldDB" id="A0A846XW23"/>
<keyword evidence="1" id="KW-0732">Signal</keyword>
<proteinExistence type="predicted"/>